<evidence type="ECO:0000313" key="5">
    <source>
        <dbReference type="Proteomes" id="UP000192527"/>
    </source>
</evidence>
<feature type="coiled-coil region" evidence="2">
    <location>
        <begin position="52"/>
        <end position="98"/>
    </location>
</feature>
<reference evidence="4 5" key="1">
    <citation type="submission" date="2017-04" db="EMBL/GenBank/DDBJ databases">
        <title>The whole genome sequencing and assembly of Halobacillus mangrovi strain.</title>
        <authorList>
            <person name="Lee S.-J."/>
            <person name="Park M.-K."/>
            <person name="Kim J.-Y."/>
            <person name="Lee Y.-J."/>
            <person name="Yi H."/>
            <person name="Bahn Y.-S."/>
            <person name="Kim J.F."/>
            <person name="Lee D.-W."/>
        </authorList>
    </citation>
    <scope>NUCLEOTIDE SEQUENCE [LARGE SCALE GENOMIC DNA]</scope>
    <source>
        <strain evidence="4 5">KTB 131</strain>
    </source>
</reference>
<dbReference type="Pfam" id="PF05949">
    <property type="entry name" value="DUF881"/>
    <property type="match status" value="1"/>
</dbReference>
<dbReference type="RefSeq" id="WP_085030030.1">
    <property type="nucleotide sequence ID" value="NZ_CP020772.1"/>
</dbReference>
<accession>A0A1W5ZWE2</accession>
<evidence type="ECO:0000256" key="2">
    <source>
        <dbReference type="SAM" id="Coils"/>
    </source>
</evidence>
<dbReference type="EMBL" id="CP020772">
    <property type="protein sequence ID" value="ARI77567.1"/>
    <property type="molecule type" value="Genomic_DNA"/>
</dbReference>
<evidence type="ECO:0000256" key="1">
    <source>
        <dbReference type="ARBA" id="ARBA00009108"/>
    </source>
</evidence>
<evidence type="ECO:0000256" key="3">
    <source>
        <dbReference type="SAM" id="SignalP"/>
    </source>
</evidence>
<dbReference type="STRING" id="402384.HM131_12250"/>
<dbReference type="Gene3D" id="3.30.70.1880">
    <property type="entry name" value="Protein of unknown function DUF881"/>
    <property type="match status" value="1"/>
</dbReference>
<dbReference type="AlphaFoldDB" id="A0A1W5ZWE2"/>
<dbReference type="PANTHER" id="PTHR37313:SF2">
    <property type="entry name" value="UPF0749 PROTEIN YLXX"/>
    <property type="match status" value="1"/>
</dbReference>
<dbReference type="InterPro" id="IPR010273">
    <property type="entry name" value="DUF881"/>
</dbReference>
<sequence length="234" mass="26516">MNRQSMWMVSLVCLFVGFMVAVQFQTTAKPEVRDTRDEWEVREALKEQQDIQQELLKKLSAVDKTIQSYEQKSSEDQIEILKNSIEKLEEKVGLTEKRGNGVEITISPIFLENFSGEQEYPSLSPQMLSRLINELNAFGATDIAVGNERITSLSPIRNVNGSTYVNNRPLLPLPVSIQVLADNAEKLKDYINTSPSKDIFSIENLDLTAEIKEGITLPKYDDPLHLEKLEEIGE</sequence>
<organism evidence="4 5">
    <name type="scientific">Halobacillus mangrovi</name>
    <dbReference type="NCBI Taxonomy" id="402384"/>
    <lineage>
        <taxon>Bacteria</taxon>
        <taxon>Bacillati</taxon>
        <taxon>Bacillota</taxon>
        <taxon>Bacilli</taxon>
        <taxon>Bacillales</taxon>
        <taxon>Bacillaceae</taxon>
        <taxon>Halobacillus</taxon>
    </lineage>
</organism>
<feature type="chain" id="PRO_5012935816" description="NgoFVII family restriction endonuclease" evidence="3">
    <location>
        <begin position="29"/>
        <end position="234"/>
    </location>
</feature>
<dbReference type="OrthoDB" id="2439649at2"/>
<evidence type="ECO:0000313" key="4">
    <source>
        <dbReference type="EMBL" id="ARI77567.1"/>
    </source>
</evidence>
<keyword evidence="3" id="KW-0732">Signal</keyword>
<dbReference type="KEGG" id="hmn:HM131_12250"/>
<proteinExistence type="inferred from homology"/>
<name>A0A1W5ZWE2_9BACI</name>
<protein>
    <recommendedName>
        <fullName evidence="6">NgoFVII family restriction endonuclease</fullName>
    </recommendedName>
</protein>
<comment type="similarity">
    <text evidence="1">Belongs to the UPF0749 family.</text>
</comment>
<keyword evidence="2" id="KW-0175">Coiled coil</keyword>
<dbReference type="PANTHER" id="PTHR37313">
    <property type="entry name" value="UPF0749 PROTEIN RV1825"/>
    <property type="match status" value="1"/>
</dbReference>
<gene>
    <name evidence="4" type="ORF">HM131_12250</name>
</gene>
<dbReference type="Proteomes" id="UP000192527">
    <property type="component" value="Chromosome"/>
</dbReference>
<keyword evidence="5" id="KW-1185">Reference proteome</keyword>
<feature type="signal peptide" evidence="3">
    <location>
        <begin position="1"/>
        <end position="28"/>
    </location>
</feature>
<evidence type="ECO:0008006" key="6">
    <source>
        <dbReference type="Google" id="ProtNLM"/>
    </source>
</evidence>